<feature type="transmembrane region" description="Helical" evidence="10">
    <location>
        <begin position="485"/>
        <end position="505"/>
    </location>
</feature>
<dbReference type="GO" id="GO:0005789">
    <property type="term" value="C:endoplasmic reticulum membrane"/>
    <property type="evidence" value="ECO:0007669"/>
    <property type="project" value="UniProtKB-SubCell"/>
</dbReference>
<keyword evidence="6" id="KW-0445">Lipid transport</keyword>
<dbReference type="Proteomes" id="UP000519684">
    <property type="component" value="Unassembled WGS sequence"/>
</dbReference>
<evidence type="ECO:0000256" key="5">
    <source>
        <dbReference type="ARBA" id="ARBA00022989"/>
    </source>
</evidence>
<dbReference type="PANTHER" id="PTHR13466:SF2">
    <property type="entry name" value="TESTIS-EXPRESSED PROTEIN 2"/>
    <property type="match status" value="1"/>
</dbReference>
<dbReference type="PROSITE" id="PS51847">
    <property type="entry name" value="SMP"/>
    <property type="match status" value="1"/>
</dbReference>
<evidence type="ECO:0000259" key="11">
    <source>
        <dbReference type="PROSITE" id="PS51847"/>
    </source>
</evidence>
<dbReference type="InterPro" id="IPR031468">
    <property type="entry name" value="SMP_LBD"/>
</dbReference>
<comment type="caution">
    <text evidence="12">The sequence shown here is derived from an EMBL/GenBank/DDBJ whole genome shotgun (WGS) entry which is preliminary data.</text>
</comment>
<proteinExistence type="predicted"/>
<sequence length="1117" mass="124643">MTSRNSSHAEKTGEMSSKQSTPKVQVQRSVSRETITIHFSAFGKEEEEEEEEFKEFLDEELDDQSIVTALEAKEDLCFEHTGHDLFGPATSLNMANSASPLSSSPAVLPTAETVKLLDSPSPSQIISAVPPVLSPSSHTCHTFGASVEQKSSLSSPSSSPSRSVACSSGSSTVSSSKPFKGLVKSFSTEVEPKEPTPPMRHRQLMKTLVKSLSTDTSKQESEAVSYRPPDSKLNLHLFKQFTQPRATSGDSKTAPSSPLTSPSDTRSFFKVPEMEAKIEDTKRRLSEVIYEPLQLLSKIMGDESSSHRPKALSSSASELSNLSSLNGHLESNNNYSIKEEECDSEGDFSGSDFNLTKSDQSRGAEEHAKEMETKSSQSASTKDVGSKPSLVLDKCSLSALVSREDEEFCELYSEDFSLLEEESKTDKPGETVVDPEMTEETVTVLSSEDENNLDVQQPQIPVKTLYLLVLLVYAYLIIPLPGYLSGLLLGMALGFMVAVSVIWLLTPRTHEYLKLHKSMKKRWNTGALDIKEPEILKGWMNEIYNYDPETYHATLTHSVYVRLEGSTLRLSKPNKNISRRAVYNEPKPEVTYVSQKIYELTDSKISLVPKSLARKRIWNKKYPICIELAKQDDFMAKAQAEKETAEEKLPAEKVDSNNEESKKPQDGVKYTCQKDQVLYLFGRTGREKEEWFRRFLLASKLKSEAKKLPSLSGSKPGVLPAHRADGQSGVLTHSWSSSKGSAEEITSQPKHKDLAGNLRQKMLLDYNVYMAKCIPQEKKSPSGSPVLSADSSPTAVKKLPDANMEAEEEEQEAWVNALLGRIFWDFLGEKYWSDLVSKKIQMKLSKIKLPYFMNELTLTELDMGIAVPKILQAFKPSIDHRGLWVDLEMSYNGSFLMTLETKMNLTKLGKEPLGEAFKVGDIGREGFRPRAYCLADSDEESSSAGSSEEDDAPELAGEKQVTAGGEGYVGGHRTSKIMRIVDKITKSKYFQKATETEFIKKKIEEVSNTPLLLTVEVQECRGTLVINIPPPPTDRIWYGFRRPPYLELKARPKLGEREVTLVHVTDWIARKLEQEFQKIFVMPNMDDVYIPLMHSAMDPRSSTCPPQDLSTEASDQP</sequence>
<name>A0A7L2D2J9_CATFU</name>
<feature type="compositionally biased region" description="Basic and acidic residues" evidence="9">
    <location>
        <begin position="639"/>
        <end position="666"/>
    </location>
</feature>
<gene>
    <name evidence="12" type="primary">Tex2</name>
    <name evidence="12" type="ORF">CATFUS_R06177</name>
</gene>
<keyword evidence="3 10" id="KW-0812">Transmembrane</keyword>
<protein>
    <submittedName>
        <fullName evidence="12">TEX2 protein</fullName>
    </submittedName>
</protein>
<feature type="compositionally biased region" description="Basic and acidic residues" evidence="9">
    <location>
        <begin position="359"/>
        <end position="373"/>
    </location>
</feature>
<keyword evidence="5 10" id="KW-1133">Transmembrane helix</keyword>
<feature type="region of interest" description="Disordered" evidence="9">
    <location>
        <begin position="639"/>
        <end position="667"/>
    </location>
</feature>
<dbReference type="PANTHER" id="PTHR13466">
    <property type="entry name" value="TEX2 PROTEIN-RELATED"/>
    <property type="match status" value="1"/>
</dbReference>
<feature type="region of interest" description="Disordered" evidence="9">
    <location>
        <begin position="137"/>
        <end position="177"/>
    </location>
</feature>
<accession>A0A7L2D2J9</accession>
<dbReference type="CDD" id="cd21675">
    <property type="entry name" value="SMP_TEX2"/>
    <property type="match status" value="1"/>
</dbReference>
<keyword evidence="8 10" id="KW-0472">Membrane</keyword>
<feature type="compositionally biased region" description="Polar residues" evidence="9">
    <location>
        <begin position="240"/>
        <end position="266"/>
    </location>
</feature>
<feature type="compositionally biased region" description="Polar residues" evidence="9">
    <location>
        <begin position="14"/>
        <end position="34"/>
    </location>
</feature>
<feature type="compositionally biased region" description="Acidic residues" evidence="9">
    <location>
        <begin position="45"/>
        <end position="59"/>
    </location>
</feature>
<organism evidence="12 13">
    <name type="scientific">Catharus fuscescens</name>
    <name type="common">Veery</name>
    <name type="synonym">Turdus fuscescens</name>
    <dbReference type="NCBI Taxonomy" id="159581"/>
    <lineage>
        <taxon>Eukaryota</taxon>
        <taxon>Metazoa</taxon>
        <taxon>Chordata</taxon>
        <taxon>Craniata</taxon>
        <taxon>Vertebrata</taxon>
        <taxon>Euteleostomi</taxon>
        <taxon>Archelosauria</taxon>
        <taxon>Archosauria</taxon>
        <taxon>Dinosauria</taxon>
        <taxon>Saurischia</taxon>
        <taxon>Theropoda</taxon>
        <taxon>Coelurosauria</taxon>
        <taxon>Aves</taxon>
        <taxon>Neognathae</taxon>
        <taxon>Neoaves</taxon>
        <taxon>Telluraves</taxon>
        <taxon>Australaves</taxon>
        <taxon>Passeriformes</taxon>
        <taxon>Turdidae</taxon>
        <taxon>Catharus</taxon>
    </lineage>
</organism>
<evidence type="ECO:0000256" key="2">
    <source>
        <dbReference type="ARBA" id="ARBA00022448"/>
    </source>
</evidence>
<evidence type="ECO:0000313" key="13">
    <source>
        <dbReference type="Proteomes" id="UP000519684"/>
    </source>
</evidence>
<evidence type="ECO:0000256" key="6">
    <source>
        <dbReference type="ARBA" id="ARBA00023055"/>
    </source>
</evidence>
<dbReference type="GO" id="GO:0008289">
    <property type="term" value="F:lipid binding"/>
    <property type="evidence" value="ECO:0007669"/>
    <property type="project" value="UniProtKB-KW"/>
</dbReference>
<feature type="transmembrane region" description="Helical" evidence="10">
    <location>
        <begin position="460"/>
        <end position="478"/>
    </location>
</feature>
<dbReference type="EMBL" id="VWYD01014802">
    <property type="protein sequence ID" value="NXQ43873.1"/>
    <property type="molecule type" value="Genomic_DNA"/>
</dbReference>
<feature type="compositionally biased region" description="Low complexity" evidence="9">
    <location>
        <begin position="311"/>
        <end position="334"/>
    </location>
</feature>
<feature type="non-terminal residue" evidence="12">
    <location>
        <position position="1117"/>
    </location>
</feature>
<keyword evidence="4" id="KW-0256">Endoplasmic reticulum</keyword>
<feature type="compositionally biased region" description="Low complexity" evidence="9">
    <location>
        <begin position="146"/>
        <end position="177"/>
    </location>
</feature>
<feature type="region of interest" description="Disordered" evidence="9">
    <location>
        <begin position="708"/>
        <end position="749"/>
    </location>
</feature>
<keyword evidence="7" id="KW-0446">Lipid-binding</keyword>
<feature type="compositionally biased region" description="Acidic residues" evidence="9">
    <location>
        <begin position="937"/>
        <end position="953"/>
    </location>
</feature>
<feature type="region of interest" description="Disordered" evidence="9">
    <location>
        <begin position="301"/>
        <end position="387"/>
    </location>
</feature>
<feature type="region of interest" description="Disordered" evidence="9">
    <location>
        <begin position="210"/>
        <end position="271"/>
    </location>
</feature>
<evidence type="ECO:0000256" key="3">
    <source>
        <dbReference type="ARBA" id="ARBA00022692"/>
    </source>
</evidence>
<comment type="subcellular location">
    <subcellularLocation>
        <location evidence="1">Endoplasmic reticulum membrane</location>
    </subcellularLocation>
</comment>
<evidence type="ECO:0000256" key="7">
    <source>
        <dbReference type="ARBA" id="ARBA00023121"/>
    </source>
</evidence>
<feature type="region of interest" description="Disordered" evidence="9">
    <location>
        <begin position="1"/>
        <end position="59"/>
    </location>
</feature>
<feature type="region of interest" description="Disordered" evidence="9">
    <location>
        <begin position="937"/>
        <end position="970"/>
    </location>
</feature>
<dbReference type="GO" id="GO:0006869">
    <property type="term" value="P:lipid transport"/>
    <property type="evidence" value="ECO:0007669"/>
    <property type="project" value="UniProtKB-KW"/>
</dbReference>
<feature type="compositionally biased region" description="Polar residues" evidence="9">
    <location>
        <begin position="729"/>
        <end position="748"/>
    </location>
</feature>
<feature type="non-terminal residue" evidence="12">
    <location>
        <position position="1"/>
    </location>
</feature>
<feature type="domain" description="SMP-LTD" evidence="11">
    <location>
        <begin position="807"/>
        <end position="1091"/>
    </location>
</feature>
<evidence type="ECO:0000256" key="8">
    <source>
        <dbReference type="ARBA" id="ARBA00023136"/>
    </source>
</evidence>
<dbReference type="AlphaFoldDB" id="A0A7L2D2J9"/>
<feature type="compositionally biased region" description="Polar residues" evidence="9">
    <location>
        <begin position="374"/>
        <end position="383"/>
    </location>
</feature>
<evidence type="ECO:0000256" key="1">
    <source>
        <dbReference type="ARBA" id="ARBA00004586"/>
    </source>
</evidence>
<evidence type="ECO:0000256" key="10">
    <source>
        <dbReference type="SAM" id="Phobius"/>
    </source>
</evidence>
<evidence type="ECO:0000256" key="4">
    <source>
        <dbReference type="ARBA" id="ARBA00022824"/>
    </source>
</evidence>
<keyword evidence="2" id="KW-0813">Transport</keyword>
<reference evidence="12 13" key="1">
    <citation type="submission" date="2019-09" db="EMBL/GenBank/DDBJ databases">
        <title>Bird 10,000 Genomes (B10K) Project - Family phase.</title>
        <authorList>
            <person name="Zhang G."/>
        </authorList>
    </citation>
    <scope>NUCLEOTIDE SEQUENCE [LARGE SCALE GENOMIC DNA]</scope>
    <source>
        <strain evidence="12">B10K-DU-001-17</strain>
        <tissue evidence="12">Muscle</tissue>
    </source>
</reference>
<evidence type="ECO:0000256" key="9">
    <source>
        <dbReference type="SAM" id="MobiDB-lite"/>
    </source>
</evidence>
<evidence type="ECO:0000313" key="12">
    <source>
        <dbReference type="EMBL" id="NXQ43873.1"/>
    </source>
</evidence>
<keyword evidence="13" id="KW-1185">Reference proteome</keyword>